<protein>
    <recommendedName>
        <fullName evidence="3">Inositol phosphatase domain-containing protein</fullName>
    </recommendedName>
</protein>
<keyword evidence="1" id="KW-0175">Coiled coil</keyword>
<sequence length="534" mass="59209">MRRQHARAGPEEALPLVRWSSRTPGIVSSTSPDAPSARLCPLLARAALAARQRCEHSKRAPGPSPLPLSGLSSSESLVDAISTASTTAALAEALREVEQWQWTSDQEAGMKRCKTYVPEQPALAAFYVSSVNEWKLLQPRVLVLTPSSYFRVKYDQKSGKVEHYRKTPLRDVLSLEKTADGLKIYLRGQDGRAGPQKWYQRLERKVAQISTGSKDNAFSGRVKDEFYYAREYRPSLPAGAPLSADQVTDVLAAALHKTAELHRDSLPADGAPFEPPPVLTTDERRQILHDRKAAARAEEERAEREAAEAELRHAVEVASASRELEPKTSSQINSAVLSRPIKRARRAVEADASLISRAEQLKAELEEEHRVRVEAERLERERAEREAATAELEAACTQAAASRDATSLSRSLKRARRAVDVSEELLGRGEALKAEIEAEIKAAREAAEEAERERKRAEREERERVERDAATAELEAAVGAAATSRDLVWLSKARARARRAVGVSAELMERADNLKTEIDLEKKLAAEEQRNHGR</sequence>
<evidence type="ECO:0000256" key="1">
    <source>
        <dbReference type="SAM" id="Coils"/>
    </source>
</evidence>
<evidence type="ECO:0000259" key="3">
    <source>
        <dbReference type="Pfam" id="PF12456"/>
    </source>
</evidence>
<evidence type="ECO:0000256" key="2">
    <source>
        <dbReference type="SAM" id="MobiDB-lite"/>
    </source>
</evidence>
<evidence type="ECO:0000313" key="4">
    <source>
        <dbReference type="EMBL" id="CAE0567694.1"/>
    </source>
</evidence>
<feature type="coiled-coil region" evidence="1">
    <location>
        <begin position="285"/>
        <end position="317"/>
    </location>
</feature>
<feature type="coiled-coil region" evidence="1">
    <location>
        <begin position="348"/>
        <end position="400"/>
    </location>
</feature>
<feature type="domain" description="Inositol phosphatase" evidence="3">
    <location>
        <begin position="106"/>
        <end position="176"/>
    </location>
</feature>
<dbReference type="InterPro" id="IPR022158">
    <property type="entry name" value="Inositol_phosphatase"/>
</dbReference>
<accession>A0A7S3WNI8</accession>
<dbReference type="AlphaFoldDB" id="A0A7S3WNI8"/>
<feature type="region of interest" description="Disordered" evidence="2">
    <location>
        <begin position="451"/>
        <end position="472"/>
    </location>
</feature>
<organism evidence="4">
    <name type="scientific">Emiliania huxleyi</name>
    <name type="common">Coccolithophore</name>
    <name type="synonym">Pontosphaera huxleyi</name>
    <dbReference type="NCBI Taxonomy" id="2903"/>
    <lineage>
        <taxon>Eukaryota</taxon>
        <taxon>Haptista</taxon>
        <taxon>Haptophyta</taxon>
        <taxon>Prymnesiophyceae</taxon>
        <taxon>Isochrysidales</taxon>
        <taxon>Noelaerhabdaceae</taxon>
        <taxon>Emiliania</taxon>
    </lineage>
</organism>
<feature type="coiled-coil region" evidence="1">
    <location>
        <begin position="504"/>
        <end position="531"/>
    </location>
</feature>
<feature type="compositionally biased region" description="Basic and acidic residues" evidence="2">
    <location>
        <begin position="451"/>
        <end position="470"/>
    </location>
</feature>
<dbReference type="Pfam" id="PF12456">
    <property type="entry name" value="hSac2"/>
    <property type="match status" value="1"/>
</dbReference>
<reference evidence="4" key="1">
    <citation type="submission" date="2021-01" db="EMBL/GenBank/DDBJ databases">
        <authorList>
            <person name="Corre E."/>
            <person name="Pelletier E."/>
            <person name="Niang G."/>
            <person name="Scheremetjew M."/>
            <person name="Finn R."/>
            <person name="Kale V."/>
            <person name="Holt S."/>
            <person name="Cochrane G."/>
            <person name="Meng A."/>
            <person name="Brown T."/>
            <person name="Cohen L."/>
        </authorList>
    </citation>
    <scope>NUCLEOTIDE SEQUENCE</scope>
    <source>
        <strain evidence="4">379</strain>
    </source>
</reference>
<name>A0A7S3WNI8_EMIHU</name>
<gene>
    <name evidence="4" type="ORF">EHUX00137_LOCUS28549</name>
</gene>
<dbReference type="EMBL" id="HBIR01036591">
    <property type="protein sequence ID" value="CAE0567694.1"/>
    <property type="molecule type" value="Transcribed_RNA"/>
</dbReference>
<proteinExistence type="predicted"/>